<dbReference type="PRINTS" id="PR00299">
    <property type="entry name" value="ACRYSTALLIN"/>
</dbReference>
<feature type="binding site" evidence="3">
    <location>
        <position position="111"/>
    </location>
    <ligand>
        <name>Zn(2+)</name>
        <dbReference type="ChEBI" id="CHEBI:29105"/>
        <label>1</label>
    </ligand>
</feature>
<dbReference type="PANTHER" id="PTHR45640">
    <property type="entry name" value="HEAT SHOCK PROTEIN HSP-12.2-RELATED"/>
    <property type="match status" value="1"/>
</dbReference>
<dbReference type="GO" id="GO:0005634">
    <property type="term" value="C:nucleus"/>
    <property type="evidence" value="ECO:0007669"/>
    <property type="project" value="TreeGrafter"/>
</dbReference>
<name>A0A914WUN7_9BILA</name>
<dbReference type="SUPFAM" id="SSF49764">
    <property type="entry name" value="HSP20-like chaperones"/>
    <property type="match status" value="1"/>
</dbReference>
<dbReference type="CDD" id="cd06526">
    <property type="entry name" value="metazoan_ACD"/>
    <property type="match status" value="1"/>
</dbReference>
<feature type="binding site" evidence="3">
    <location>
        <position position="113"/>
    </location>
    <ligand>
        <name>Zn(2+)</name>
        <dbReference type="ChEBI" id="CHEBI:29105"/>
        <label>1</label>
    </ligand>
</feature>
<dbReference type="Gene3D" id="2.60.40.790">
    <property type="match status" value="1"/>
</dbReference>
<dbReference type="GO" id="GO:0051082">
    <property type="term" value="F:unfolded protein binding"/>
    <property type="evidence" value="ECO:0007669"/>
    <property type="project" value="TreeGrafter"/>
</dbReference>
<dbReference type="InterPro" id="IPR055269">
    <property type="entry name" value="Alpha-crystallin/HSP_16"/>
</dbReference>
<protein>
    <submittedName>
        <fullName evidence="8">SHSP domain-containing protein</fullName>
    </submittedName>
</protein>
<evidence type="ECO:0000256" key="4">
    <source>
        <dbReference type="PROSITE-ProRule" id="PRU00285"/>
    </source>
</evidence>
<dbReference type="PIRSF" id="PIRSF036514">
    <property type="entry name" value="Sm_HSP_B1"/>
    <property type="match status" value="1"/>
</dbReference>
<evidence type="ECO:0000256" key="1">
    <source>
        <dbReference type="ARBA" id="ARBA00023016"/>
    </source>
</evidence>
<dbReference type="AlphaFoldDB" id="A0A914WUN7"/>
<keyword evidence="3" id="KW-0862">Zinc</keyword>
<evidence type="ECO:0000256" key="5">
    <source>
        <dbReference type="RuleBase" id="RU003616"/>
    </source>
</evidence>
<evidence type="ECO:0000313" key="8">
    <source>
        <dbReference type="WBParaSite" id="PSAMB.scaffold5312size12059.g26331.t1"/>
    </source>
</evidence>
<dbReference type="InterPro" id="IPR001436">
    <property type="entry name" value="Alpha-crystallin/sHSP_animal"/>
</dbReference>
<dbReference type="GO" id="GO:0046872">
    <property type="term" value="F:metal ion binding"/>
    <property type="evidence" value="ECO:0007669"/>
    <property type="project" value="UniProtKB-KW"/>
</dbReference>
<feature type="domain" description="SHSP" evidence="6">
    <location>
        <begin position="63"/>
        <end position="172"/>
    </location>
</feature>
<dbReference type="Proteomes" id="UP000887566">
    <property type="component" value="Unplaced"/>
</dbReference>
<evidence type="ECO:0000313" key="7">
    <source>
        <dbReference type="Proteomes" id="UP000887566"/>
    </source>
</evidence>
<evidence type="ECO:0000256" key="2">
    <source>
        <dbReference type="PIRNR" id="PIRNR036514"/>
    </source>
</evidence>
<feature type="binding site" evidence="3">
    <location>
        <position position="165"/>
    </location>
    <ligand>
        <name>Zn(2+)</name>
        <dbReference type="ChEBI" id="CHEBI:29105"/>
        <label>1</label>
    </ligand>
</feature>
<accession>A0A914WUN7</accession>
<keyword evidence="7" id="KW-1185">Reference proteome</keyword>
<proteinExistence type="inferred from homology"/>
<dbReference type="PANTHER" id="PTHR45640:SF13">
    <property type="entry name" value="HEAT SHOCK PROTEIN 22-RELATED"/>
    <property type="match status" value="1"/>
</dbReference>
<dbReference type="InterPro" id="IPR002068">
    <property type="entry name" value="A-crystallin/Hsp20_dom"/>
</dbReference>
<dbReference type="GO" id="GO:0009408">
    <property type="term" value="P:response to heat"/>
    <property type="evidence" value="ECO:0007669"/>
    <property type="project" value="TreeGrafter"/>
</dbReference>
<feature type="binding site" evidence="3">
    <location>
        <position position="118"/>
    </location>
    <ligand>
        <name>Zn(2+)</name>
        <dbReference type="ChEBI" id="CHEBI:29105"/>
        <label>1</label>
    </ligand>
</feature>
<evidence type="ECO:0000256" key="3">
    <source>
        <dbReference type="PIRSR" id="PIRSR036514-1"/>
    </source>
</evidence>
<organism evidence="7 8">
    <name type="scientific">Plectus sambesii</name>
    <dbReference type="NCBI Taxonomy" id="2011161"/>
    <lineage>
        <taxon>Eukaryota</taxon>
        <taxon>Metazoa</taxon>
        <taxon>Ecdysozoa</taxon>
        <taxon>Nematoda</taxon>
        <taxon>Chromadorea</taxon>
        <taxon>Plectida</taxon>
        <taxon>Plectina</taxon>
        <taxon>Plectoidea</taxon>
        <taxon>Plectidae</taxon>
        <taxon>Plectus</taxon>
    </lineage>
</organism>
<dbReference type="PROSITE" id="PS01031">
    <property type="entry name" value="SHSP"/>
    <property type="match status" value="1"/>
</dbReference>
<dbReference type="InterPro" id="IPR008978">
    <property type="entry name" value="HSP20-like_chaperone"/>
</dbReference>
<evidence type="ECO:0000259" key="6">
    <source>
        <dbReference type="PROSITE" id="PS01031"/>
    </source>
</evidence>
<reference evidence="8" key="1">
    <citation type="submission" date="2022-11" db="UniProtKB">
        <authorList>
            <consortium name="WormBaseParasite"/>
        </authorList>
    </citation>
    <scope>IDENTIFICATION</scope>
</reference>
<comment type="similarity">
    <text evidence="2 4 5">Belongs to the small heat shock protein (HSP20) family.</text>
</comment>
<dbReference type="Pfam" id="PF00011">
    <property type="entry name" value="HSP20"/>
    <property type="match status" value="1"/>
</dbReference>
<keyword evidence="1" id="KW-0346">Stress response</keyword>
<dbReference type="WBParaSite" id="PSAMB.scaffold5312size12059.g26331.t1">
    <property type="protein sequence ID" value="PSAMB.scaffold5312size12059.g26331.t1"/>
    <property type="gene ID" value="PSAMB.scaffold5312size12059.g26331"/>
</dbReference>
<dbReference type="GO" id="GO:0005737">
    <property type="term" value="C:cytoplasm"/>
    <property type="evidence" value="ECO:0007669"/>
    <property type="project" value="TreeGrafter"/>
</dbReference>
<keyword evidence="3" id="KW-0479">Metal-binding</keyword>
<sequence length="186" mass="21507">MAFYRNIHHNQWDNRWDSPAPERLYDQFYREPLTGPRHPAVMFRHPMSMDPYYMHPVRCIDAYVAEELGTGFSDVHNDAKQFAVRLDVSRFKPEEVTVCTTGNTLLVKGEHQEELDAHGYTQRSFVRKYPLPGECNLKQIESQLSRDGVLTVSVPKVAIEGKPEHLIPNEEKKDKVNKLQAMMSGH</sequence>
<dbReference type="GO" id="GO:0042026">
    <property type="term" value="P:protein refolding"/>
    <property type="evidence" value="ECO:0007669"/>
    <property type="project" value="TreeGrafter"/>
</dbReference>